<dbReference type="RefSeq" id="WP_315732090.1">
    <property type="nucleotide sequence ID" value="NZ_JAVYII010000002.1"/>
</dbReference>
<feature type="region of interest" description="Disordered" evidence="1">
    <location>
        <begin position="1"/>
        <end position="26"/>
    </location>
</feature>
<dbReference type="EMBL" id="JAVYII010000002">
    <property type="protein sequence ID" value="MDT9592667.1"/>
    <property type="molecule type" value="Genomic_DNA"/>
</dbReference>
<evidence type="ECO:0000313" key="3">
    <source>
        <dbReference type="Proteomes" id="UP001268542"/>
    </source>
</evidence>
<keyword evidence="3" id="KW-1185">Reference proteome</keyword>
<comment type="caution">
    <text evidence="2">The sequence shown here is derived from an EMBL/GenBank/DDBJ whole genome shotgun (WGS) entry which is preliminary data.</text>
</comment>
<proteinExistence type="predicted"/>
<dbReference type="Proteomes" id="UP001268542">
    <property type="component" value="Unassembled WGS sequence"/>
</dbReference>
<evidence type="ECO:0000256" key="1">
    <source>
        <dbReference type="SAM" id="MobiDB-lite"/>
    </source>
</evidence>
<name>A0ABU3PTV8_9ACTN</name>
<protein>
    <recommendedName>
        <fullName evidence="4">GAF domain-containing protein</fullName>
    </recommendedName>
</protein>
<evidence type="ECO:0000313" key="2">
    <source>
        <dbReference type="EMBL" id="MDT9592667.1"/>
    </source>
</evidence>
<evidence type="ECO:0008006" key="4">
    <source>
        <dbReference type="Google" id="ProtNLM"/>
    </source>
</evidence>
<reference evidence="2 3" key="1">
    <citation type="submission" date="2023-08" db="EMBL/GenBank/DDBJ databases">
        <title>Nocardioides seae sp. nov., a bacterium isolated from a soil.</title>
        <authorList>
            <person name="Wang X."/>
        </authorList>
    </citation>
    <scope>NUCLEOTIDE SEQUENCE [LARGE SCALE GENOMIC DNA]</scope>
    <source>
        <strain evidence="2 3">YZH12</strain>
    </source>
</reference>
<feature type="compositionally biased region" description="Basic and acidic residues" evidence="1">
    <location>
        <begin position="1"/>
        <end position="10"/>
    </location>
</feature>
<sequence>MVDSARELERTPQSGAPRSVRRTDPDGLAQTLEGCLGRLDSLSAAGTAERLVEVAALCALSSGVRGWWVGRVDGDQVRVVGQGDVRPGPEGPAHRVVPLATLPLRSLTVDPDLAAALEGGSFAGPFPDTPWRAAYAALGIRCAAGAGGYDDDAHQWLVALVDDGTVDVRPLRLLVTAAVHAALGVPLPRRAAHQPTYGTEG</sequence>
<accession>A0ABU3PTV8</accession>
<organism evidence="2 3">
    <name type="scientific">Nocardioides imazamoxiresistens</name>
    <dbReference type="NCBI Taxonomy" id="3231893"/>
    <lineage>
        <taxon>Bacteria</taxon>
        <taxon>Bacillati</taxon>
        <taxon>Actinomycetota</taxon>
        <taxon>Actinomycetes</taxon>
        <taxon>Propionibacteriales</taxon>
        <taxon>Nocardioidaceae</taxon>
        <taxon>Nocardioides</taxon>
    </lineage>
</organism>
<gene>
    <name evidence="2" type="ORF">RDV89_06295</name>
</gene>